<evidence type="ECO:0000256" key="1">
    <source>
        <dbReference type="SAM" id="MobiDB-lite"/>
    </source>
</evidence>
<keyword evidence="4" id="KW-1185">Reference proteome</keyword>
<evidence type="ECO:0000313" key="4">
    <source>
        <dbReference type="Proteomes" id="UP000544052"/>
    </source>
</evidence>
<keyword evidence="2" id="KW-1133">Transmembrane helix</keyword>
<dbReference type="EMBL" id="JACIUZ010000021">
    <property type="protein sequence ID" value="MBB1062636.1"/>
    <property type="molecule type" value="Genomic_DNA"/>
</dbReference>
<protein>
    <recommendedName>
        <fullName evidence="5">Two-component sensor histidine kinase</fullName>
    </recommendedName>
</protein>
<dbReference type="Proteomes" id="UP000544052">
    <property type="component" value="Unassembled WGS sequence"/>
</dbReference>
<evidence type="ECO:0008006" key="5">
    <source>
        <dbReference type="Google" id="ProtNLM"/>
    </source>
</evidence>
<feature type="region of interest" description="Disordered" evidence="1">
    <location>
        <begin position="58"/>
        <end position="85"/>
    </location>
</feature>
<sequence>MRKQQIKTRPGYALLISLILLTLSAGVVVFEFRYQKQQSMVNHELMLKFQSQIRQNLDKLNDNSREKVPNLEGESGKKPLNNVRL</sequence>
<name>A0ABR6E610_9LACO</name>
<comment type="caution">
    <text evidence="3">The sequence shown here is derived from an EMBL/GenBank/DDBJ whole genome shotgun (WGS) entry which is preliminary data.</text>
</comment>
<keyword evidence="2" id="KW-0472">Membrane</keyword>
<keyword evidence="2" id="KW-0812">Transmembrane</keyword>
<feature type="compositionally biased region" description="Basic and acidic residues" evidence="1">
    <location>
        <begin position="58"/>
        <end position="77"/>
    </location>
</feature>
<accession>A0ABR6E610</accession>
<reference evidence="3 4" key="1">
    <citation type="submission" date="2020-07" db="EMBL/GenBank/DDBJ databases">
        <title>Description of Limosilactobacillus balticus sp. nov., Limosilactobacillus agrestis sp. nov., Limosilactobacillus albertensis sp. nov., Limosilactobacillus rudii sp. nov., Limosilactobacillus fastidiosus sp. nov., five novel Limosilactobacillus species isolated from the vertebrate gastrointestinal tract, and proposal of 6 subspecies of Limosilactobacillus reuteri adapted to the gastrointestinal tract of specific vertebrate hosts.</title>
        <authorList>
            <person name="Li F."/>
            <person name="Cheng C."/>
            <person name="Zheng J."/>
            <person name="Quevedo R.M."/>
            <person name="Li J."/>
            <person name="Roos S."/>
            <person name="Gaenzle M.G."/>
            <person name="Walter J."/>
        </authorList>
    </citation>
    <scope>NUCLEOTIDE SEQUENCE [LARGE SCALE GENOMIC DNA]</scope>
    <source>
        <strain evidence="3 4">WF-MO7-1</strain>
    </source>
</reference>
<evidence type="ECO:0000256" key="2">
    <source>
        <dbReference type="SAM" id="Phobius"/>
    </source>
</evidence>
<gene>
    <name evidence="3" type="ORF">H5R64_02310</name>
</gene>
<proteinExistence type="predicted"/>
<organism evidence="3 4">
    <name type="scientific">Limosilactobacillus fastidiosus</name>
    <dbReference type="NCBI Taxonomy" id="2759855"/>
    <lineage>
        <taxon>Bacteria</taxon>
        <taxon>Bacillati</taxon>
        <taxon>Bacillota</taxon>
        <taxon>Bacilli</taxon>
        <taxon>Lactobacillales</taxon>
        <taxon>Lactobacillaceae</taxon>
        <taxon>Limosilactobacillus</taxon>
    </lineage>
</organism>
<feature type="transmembrane region" description="Helical" evidence="2">
    <location>
        <begin position="12"/>
        <end position="30"/>
    </location>
</feature>
<dbReference type="RefSeq" id="WP_182582685.1">
    <property type="nucleotide sequence ID" value="NZ_JACIUZ010000021.1"/>
</dbReference>
<evidence type="ECO:0000313" key="3">
    <source>
        <dbReference type="EMBL" id="MBB1062636.1"/>
    </source>
</evidence>